<dbReference type="AlphaFoldDB" id="A0A1G7U120"/>
<dbReference type="InterPro" id="IPR020846">
    <property type="entry name" value="MFS_dom"/>
</dbReference>
<keyword evidence="4 5" id="KW-0472">Membrane</keyword>
<dbReference type="PROSITE" id="PS00216">
    <property type="entry name" value="SUGAR_TRANSPORT_1"/>
    <property type="match status" value="1"/>
</dbReference>
<reference evidence="7 8" key="1">
    <citation type="submission" date="2016-10" db="EMBL/GenBank/DDBJ databases">
        <authorList>
            <person name="de Groot N.N."/>
        </authorList>
    </citation>
    <scope>NUCLEOTIDE SEQUENCE [LARGE SCALE GENOMIC DNA]</scope>
    <source>
        <strain evidence="7 8">LMG 2247</strain>
    </source>
</reference>
<keyword evidence="2 5" id="KW-0812">Transmembrane</keyword>
<feature type="transmembrane region" description="Helical" evidence="5">
    <location>
        <begin position="58"/>
        <end position="81"/>
    </location>
</feature>
<dbReference type="SUPFAM" id="SSF103473">
    <property type="entry name" value="MFS general substrate transporter"/>
    <property type="match status" value="1"/>
</dbReference>
<evidence type="ECO:0000313" key="8">
    <source>
        <dbReference type="Proteomes" id="UP000199706"/>
    </source>
</evidence>
<dbReference type="Proteomes" id="UP000199706">
    <property type="component" value="Unassembled WGS sequence"/>
</dbReference>
<dbReference type="InterPro" id="IPR036259">
    <property type="entry name" value="MFS_trans_sf"/>
</dbReference>
<dbReference type="InterPro" id="IPR011701">
    <property type="entry name" value="MFS"/>
</dbReference>
<dbReference type="Gene3D" id="1.20.1250.20">
    <property type="entry name" value="MFS general substrate transporter like domains"/>
    <property type="match status" value="1"/>
</dbReference>
<comment type="subcellular location">
    <subcellularLocation>
        <location evidence="1">Membrane</location>
        <topology evidence="1">Multi-pass membrane protein</topology>
    </subcellularLocation>
</comment>
<evidence type="ECO:0000256" key="2">
    <source>
        <dbReference type="ARBA" id="ARBA00022692"/>
    </source>
</evidence>
<name>A0A1G7U120_9BURK</name>
<proteinExistence type="predicted"/>
<dbReference type="InterPro" id="IPR005829">
    <property type="entry name" value="Sugar_transporter_CS"/>
</dbReference>
<dbReference type="PANTHER" id="PTHR23508:SF10">
    <property type="entry name" value="CARBOXYLIC ACID TRANSPORTER PROTEIN HOMOLOG"/>
    <property type="match status" value="1"/>
</dbReference>
<evidence type="ECO:0000259" key="6">
    <source>
        <dbReference type="PROSITE" id="PS50850"/>
    </source>
</evidence>
<feature type="transmembrane region" description="Helical" evidence="5">
    <location>
        <begin position="88"/>
        <end position="108"/>
    </location>
</feature>
<evidence type="ECO:0000256" key="4">
    <source>
        <dbReference type="ARBA" id="ARBA00023136"/>
    </source>
</evidence>
<evidence type="ECO:0000313" key="7">
    <source>
        <dbReference type="EMBL" id="SDG41044.1"/>
    </source>
</evidence>
<accession>A0A1G7U120</accession>
<dbReference type="PROSITE" id="PS50850">
    <property type="entry name" value="MFS"/>
    <property type="match status" value="1"/>
</dbReference>
<dbReference type="Pfam" id="PF07690">
    <property type="entry name" value="MFS_1"/>
    <property type="match status" value="1"/>
</dbReference>
<feature type="domain" description="Major facilitator superfamily (MFS) profile" evidence="6">
    <location>
        <begin position="23"/>
        <end position="142"/>
    </location>
</feature>
<gene>
    <name evidence="7" type="ORF">SAMN05216466_103246</name>
</gene>
<organism evidence="7 8">
    <name type="scientific">Paraburkholderia phenazinium</name>
    <dbReference type="NCBI Taxonomy" id="60549"/>
    <lineage>
        <taxon>Bacteria</taxon>
        <taxon>Pseudomonadati</taxon>
        <taxon>Pseudomonadota</taxon>
        <taxon>Betaproteobacteria</taxon>
        <taxon>Burkholderiales</taxon>
        <taxon>Burkholderiaceae</taxon>
        <taxon>Paraburkholderia</taxon>
    </lineage>
</organism>
<dbReference type="GO" id="GO:0005886">
    <property type="term" value="C:plasma membrane"/>
    <property type="evidence" value="ECO:0007669"/>
    <property type="project" value="TreeGrafter"/>
</dbReference>
<evidence type="ECO:0000256" key="5">
    <source>
        <dbReference type="SAM" id="Phobius"/>
    </source>
</evidence>
<dbReference type="EMBL" id="FNCJ01000003">
    <property type="protein sequence ID" value="SDG41044.1"/>
    <property type="molecule type" value="Genomic_DNA"/>
</dbReference>
<keyword evidence="3 5" id="KW-1133">Transmembrane helix</keyword>
<evidence type="ECO:0000256" key="3">
    <source>
        <dbReference type="ARBA" id="ARBA00022989"/>
    </source>
</evidence>
<dbReference type="PANTHER" id="PTHR23508">
    <property type="entry name" value="CARBOXYLIC ACID TRANSPORTER PROTEIN HOMOLOG"/>
    <property type="match status" value="1"/>
</dbReference>
<dbReference type="GO" id="GO:0046943">
    <property type="term" value="F:carboxylic acid transmembrane transporter activity"/>
    <property type="evidence" value="ECO:0007669"/>
    <property type="project" value="TreeGrafter"/>
</dbReference>
<sequence length="142" mass="14443">MNNAIDVGKLIDEGPFTTLQKLAVCLAALSIVLDGFDGQLIGFAIPHIFREWGITRSAFAPAVAAGLIGMGIGSACAGLLADRFGRRWAVIISVLVFGAATCCVGFASDVPTIALLRLVAGLGIGGALPSSTTVTAEITPAE</sequence>
<evidence type="ECO:0000256" key="1">
    <source>
        <dbReference type="ARBA" id="ARBA00004141"/>
    </source>
</evidence>
<protein>
    <submittedName>
        <fullName evidence="7">MFS transporter, AAHS family, 4-hydroxybenzoate transporter</fullName>
    </submittedName>
</protein>